<keyword evidence="2" id="KW-0820">tRNA-binding</keyword>
<feature type="binding site" evidence="2">
    <location>
        <begin position="127"/>
        <end position="130"/>
    </location>
    <ligand>
        <name>GTP</name>
        <dbReference type="ChEBI" id="CHEBI:37565"/>
    </ligand>
</feature>
<dbReference type="InterPro" id="IPR047041">
    <property type="entry name" value="BipA_GTP-bd_dom"/>
</dbReference>
<feature type="binding site" evidence="2">
    <location>
        <begin position="14"/>
        <end position="19"/>
    </location>
    <ligand>
        <name>GTP</name>
        <dbReference type="ChEBI" id="CHEBI:37565"/>
    </ligand>
</feature>
<dbReference type="CDD" id="cd01891">
    <property type="entry name" value="TypA_BipA"/>
    <property type="match status" value="1"/>
</dbReference>
<evidence type="ECO:0000259" key="3">
    <source>
        <dbReference type="PROSITE" id="PS51722"/>
    </source>
</evidence>
<dbReference type="Pfam" id="PF03144">
    <property type="entry name" value="GTP_EFTU_D2"/>
    <property type="match status" value="1"/>
</dbReference>
<dbReference type="NCBIfam" id="TIGR01394">
    <property type="entry name" value="TypA_BipA"/>
    <property type="match status" value="1"/>
</dbReference>
<dbReference type="EC" id="3.6.5.-" evidence="2"/>
<dbReference type="CDD" id="cd03710">
    <property type="entry name" value="BipA_TypA_C"/>
    <property type="match status" value="1"/>
</dbReference>
<keyword evidence="2" id="KW-0378">Hydrolase</keyword>
<dbReference type="PROSITE" id="PS00301">
    <property type="entry name" value="G_TR_1"/>
    <property type="match status" value="1"/>
</dbReference>
<dbReference type="SUPFAM" id="SSF54980">
    <property type="entry name" value="EF-G C-terminal domain-like"/>
    <property type="match status" value="2"/>
</dbReference>
<gene>
    <name evidence="4" type="primary">typA</name>
    <name evidence="2" type="synonym">bipA</name>
    <name evidence="4" type="ORF">LMG7974_01456</name>
</gene>
<comment type="function">
    <text evidence="2">A 50S ribosomal subunit assembly protein with GTPase activity, required for 50S subunit assembly at low temperatures, may also play a role in translation. Binds GTP and analogs. Binds the 70S ribosome between the 30S and 50S subunits, in a similar position as ribosome-bound EF-G; it contacts a number of ribosomal proteins, both rRNAs and the A-site tRNA.</text>
</comment>
<dbReference type="Pfam" id="PF00009">
    <property type="entry name" value="GTP_EFTU"/>
    <property type="match status" value="1"/>
</dbReference>
<dbReference type="InterPro" id="IPR035651">
    <property type="entry name" value="BipA_V"/>
</dbReference>
<dbReference type="PRINTS" id="PR00315">
    <property type="entry name" value="ELONGATNFCT"/>
</dbReference>
<dbReference type="Gene3D" id="3.40.50.300">
    <property type="entry name" value="P-loop containing nucleotide triphosphate hydrolases"/>
    <property type="match status" value="1"/>
</dbReference>
<dbReference type="InterPro" id="IPR005225">
    <property type="entry name" value="Small_GTP-bd"/>
</dbReference>
<dbReference type="InterPro" id="IPR042116">
    <property type="entry name" value="TypA/BipA_C"/>
</dbReference>
<dbReference type="CDD" id="cd03691">
    <property type="entry name" value="BipA_TypA_II"/>
    <property type="match status" value="1"/>
</dbReference>
<dbReference type="InterPro" id="IPR035647">
    <property type="entry name" value="EFG_III/V"/>
</dbReference>
<dbReference type="InterPro" id="IPR004161">
    <property type="entry name" value="EFTu-like_2"/>
</dbReference>
<comment type="subcellular location">
    <subcellularLocation>
        <location evidence="2">Cytoplasm</location>
    </subcellularLocation>
    <text evidence="2">Binds to ribosomes.</text>
</comment>
<keyword evidence="2" id="KW-0699">rRNA-binding</keyword>
<dbReference type="Proteomes" id="UP000789803">
    <property type="component" value="Unassembled WGS sequence"/>
</dbReference>
<dbReference type="InterPro" id="IPR047042">
    <property type="entry name" value="BipA_II"/>
</dbReference>
<dbReference type="Pfam" id="PF21018">
    <property type="entry name" value="BipA_C"/>
    <property type="match status" value="1"/>
</dbReference>
<evidence type="ECO:0000313" key="4">
    <source>
        <dbReference type="EMBL" id="CAD7289307.1"/>
    </source>
</evidence>
<dbReference type="PANTHER" id="PTHR42908">
    <property type="entry name" value="TRANSLATION ELONGATION FACTOR-RELATED"/>
    <property type="match status" value="1"/>
</dbReference>
<dbReference type="InterPro" id="IPR048876">
    <property type="entry name" value="BipA_C"/>
</dbReference>
<comment type="subunit">
    <text evidence="2">Monomer.</text>
</comment>
<dbReference type="EMBL" id="CAJHOF010000014">
    <property type="protein sequence ID" value="CAD7289307.1"/>
    <property type="molecule type" value="Genomic_DNA"/>
</dbReference>
<keyword evidence="2" id="KW-0963">Cytoplasm</keyword>
<evidence type="ECO:0000256" key="1">
    <source>
        <dbReference type="ARBA" id="ARBA00023134"/>
    </source>
</evidence>
<dbReference type="InterPro" id="IPR027417">
    <property type="entry name" value="P-loop_NTPase"/>
</dbReference>
<protein>
    <recommendedName>
        <fullName evidence="2">Large ribosomal subunit assembly factor BipA</fullName>
        <ecNumber evidence="2">3.6.5.-</ecNumber>
    </recommendedName>
    <alternativeName>
        <fullName evidence="2">GTP-binding protein BipA</fullName>
    </alternativeName>
</protein>
<dbReference type="InterPro" id="IPR031157">
    <property type="entry name" value="G_TR_CS"/>
</dbReference>
<keyword evidence="2" id="KW-0694">RNA-binding</keyword>
<dbReference type="Gene3D" id="3.30.70.240">
    <property type="match status" value="1"/>
</dbReference>
<dbReference type="HAMAP" id="MF_00849">
    <property type="entry name" value="BipA"/>
    <property type="match status" value="1"/>
</dbReference>
<organism evidence="4 5">
    <name type="scientific">Campylobacter majalis</name>
    <dbReference type="NCBI Taxonomy" id="2790656"/>
    <lineage>
        <taxon>Bacteria</taxon>
        <taxon>Pseudomonadati</taxon>
        <taxon>Campylobacterota</taxon>
        <taxon>Epsilonproteobacteria</taxon>
        <taxon>Campylobacterales</taxon>
        <taxon>Campylobacteraceae</taxon>
        <taxon>Campylobacter</taxon>
    </lineage>
</organism>
<keyword evidence="5" id="KW-1185">Reference proteome</keyword>
<dbReference type="InterPro" id="IPR000795">
    <property type="entry name" value="T_Tr_GTP-bd_dom"/>
</dbReference>
<dbReference type="InterPro" id="IPR009000">
    <property type="entry name" value="Transl_B-barrel_sf"/>
</dbReference>
<evidence type="ECO:0000313" key="5">
    <source>
        <dbReference type="Proteomes" id="UP000789803"/>
    </source>
</evidence>
<dbReference type="Gene3D" id="3.30.70.870">
    <property type="entry name" value="Elongation Factor G (Translational Gtpase), domain 3"/>
    <property type="match status" value="1"/>
</dbReference>
<dbReference type="InterPro" id="IPR006298">
    <property type="entry name" value="BipA"/>
</dbReference>
<dbReference type="RefSeq" id="WP_229933243.1">
    <property type="nucleotide sequence ID" value="NZ_CAJHOF010000014.1"/>
</dbReference>
<keyword evidence="1 2" id="KW-0342">GTP-binding</keyword>
<evidence type="ECO:0000256" key="2">
    <source>
        <dbReference type="HAMAP-Rule" id="MF_00849"/>
    </source>
</evidence>
<keyword evidence="2" id="KW-0547">Nucleotide-binding</keyword>
<proteinExistence type="inferred from homology"/>
<dbReference type="SUPFAM" id="SSF52540">
    <property type="entry name" value="P-loop containing nucleoside triphosphate hydrolases"/>
    <property type="match status" value="1"/>
</dbReference>
<comment type="catalytic activity">
    <reaction evidence="2">
        <text>GTP + H2O = GDP + phosphate + H(+)</text>
        <dbReference type="Rhea" id="RHEA:19669"/>
        <dbReference type="ChEBI" id="CHEBI:15377"/>
        <dbReference type="ChEBI" id="CHEBI:15378"/>
        <dbReference type="ChEBI" id="CHEBI:37565"/>
        <dbReference type="ChEBI" id="CHEBI:43474"/>
        <dbReference type="ChEBI" id="CHEBI:58189"/>
    </reaction>
</comment>
<accession>A0ABM8Q918</accession>
<dbReference type="PROSITE" id="PS51722">
    <property type="entry name" value="G_TR_2"/>
    <property type="match status" value="1"/>
</dbReference>
<name>A0ABM8Q918_9BACT</name>
<dbReference type="InterPro" id="IPR000640">
    <property type="entry name" value="EFG_V-like"/>
</dbReference>
<dbReference type="Pfam" id="PF00679">
    <property type="entry name" value="EFG_C"/>
    <property type="match status" value="1"/>
</dbReference>
<sequence>MENIRNIAVIAHVDHGKTTMVDELLKQSGTFNEHQSVGERVMDSNDIERERGITILSKNTAIRYKDTKINIIDTPGHADFGGEVERVLKMVDGVLLLVDAQEGVMPQTKFVVKKALSLGLRPIVVVNKIDKPAGDPERVINEIFDLFVALDANDEQLDFPVVYAAAKNGYAKLNLDDENVDMKPLFETILSHVPAPSGDDTNPLQLQVFTLDYDNYVGKIGIARIFNGKISKNQNVMLAKADGSKTTGRISKLIGFMGLERADINEASTGDIVAIAGFDALDVGDSVVDPANPMPLDPLHIEEPTLSVVFSVNDGPLAGTEGKHVTSNKIDERLSNEMKTNIAMKYENIGEGKFKVSGRGELQITILAENMRREGFEFLLGRPEVIIKEIDGVKCEPYELLVIDAPDDCTGTVIEKLGKRKAEMTSMSPTGDGQTRIEFEIPARGLIGFRSQFLTDTKGEGVMNHSFLEFRPLTGHVEHRTNGSLCSMENGVALAYSLFNLQDRGVLFIDPQTKVYVGMIIGEHSRPNDLDVNPIKGKNLTNVRASGSDDAIKLVPPRKLSLERALEWIEDDELVEVTPINIRVRKRYLDPTERKRKSKQA</sequence>
<feature type="domain" description="Tr-type G" evidence="3">
    <location>
        <begin position="2"/>
        <end position="197"/>
    </location>
</feature>
<dbReference type="Gene3D" id="2.40.50.250">
    <property type="entry name" value="bipa protein"/>
    <property type="match status" value="1"/>
</dbReference>
<keyword evidence="2" id="KW-0690">Ribosome biogenesis</keyword>
<reference evidence="4 5" key="1">
    <citation type="submission" date="2020-11" db="EMBL/GenBank/DDBJ databases">
        <authorList>
            <person name="Peeters C."/>
        </authorList>
    </citation>
    <scope>NUCLEOTIDE SEQUENCE [LARGE SCALE GENOMIC DNA]</scope>
    <source>
        <strain evidence="4 5">LMG 7974</strain>
    </source>
</reference>
<comment type="similarity">
    <text evidence="2">Belongs to the TRAFAC class translation factor GTPase superfamily. Classic translation factor GTPase family. BipA subfamily.</text>
</comment>
<dbReference type="PANTHER" id="PTHR42908:SF8">
    <property type="entry name" value="TR-TYPE G DOMAIN-CONTAINING PROTEIN"/>
    <property type="match status" value="1"/>
</dbReference>
<dbReference type="NCBIfam" id="TIGR00231">
    <property type="entry name" value="small_GTP"/>
    <property type="match status" value="1"/>
</dbReference>
<dbReference type="Gene3D" id="2.40.30.10">
    <property type="entry name" value="Translation factors"/>
    <property type="match status" value="1"/>
</dbReference>
<dbReference type="SUPFAM" id="SSF50447">
    <property type="entry name" value="Translation proteins"/>
    <property type="match status" value="1"/>
</dbReference>
<comment type="caution">
    <text evidence="4">The sequence shown here is derived from an EMBL/GenBank/DDBJ whole genome shotgun (WGS) entry which is preliminary data.</text>
</comment>